<reference evidence="2 3" key="1">
    <citation type="submission" date="2018-12" db="EMBL/GenBank/DDBJ databases">
        <title>Cadmium resistance mechanism in endophytic bacteria Burkholderia cenocepacia YG-3.</title>
        <authorList>
            <person name="Zhang X."/>
            <person name="Wang X."/>
            <person name="Zhu Y."/>
        </authorList>
    </citation>
    <scope>NUCLEOTIDE SEQUENCE [LARGE SCALE GENOMIC DNA]</scope>
    <source>
        <strain evidence="2 3">YG-3</strain>
    </source>
</reference>
<evidence type="ECO:0000256" key="1">
    <source>
        <dbReference type="SAM" id="Phobius"/>
    </source>
</evidence>
<feature type="transmembrane region" description="Helical" evidence="1">
    <location>
        <begin position="125"/>
        <end position="145"/>
    </location>
</feature>
<accession>A0A3Q9F5C2</accession>
<dbReference type="Proteomes" id="UP000277191">
    <property type="component" value="Chromosome 1"/>
</dbReference>
<feature type="transmembrane region" description="Helical" evidence="1">
    <location>
        <begin position="94"/>
        <end position="113"/>
    </location>
</feature>
<gene>
    <name evidence="2" type="ORF">D5R55_04450</name>
</gene>
<keyword evidence="1" id="KW-0812">Transmembrane</keyword>
<keyword evidence="1" id="KW-0472">Membrane</keyword>
<feature type="transmembrane region" description="Helical" evidence="1">
    <location>
        <begin position="151"/>
        <end position="168"/>
    </location>
</feature>
<feature type="transmembrane region" description="Helical" evidence="1">
    <location>
        <begin position="320"/>
        <end position="341"/>
    </location>
</feature>
<keyword evidence="1" id="KW-1133">Transmembrane helix</keyword>
<evidence type="ECO:0008006" key="4">
    <source>
        <dbReference type="Google" id="ProtNLM"/>
    </source>
</evidence>
<dbReference type="RefSeq" id="WP_126360082.1">
    <property type="nucleotide sequence ID" value="NZ_CP034545.1"/>
</dbReference>
<feature type="transmembrane region" description="Helical" evidence="1">
    <location>
        <begin position="237"/>
        <end position="258"/>
    </location>
</feature>
<feature type="transmembrane region" description="Helical" evidence="1">
    <location>
        <begin position="175"/>
        <end position="202"/>
    </location>
</feature>
<dbReference type="AlphaFoldDB" id="A0A3Q9F5C2"/>
<evidence type="ECO:0000313" key="3">
    <source>
        <dbReference type="Proteomes" id="UP000277191"/>
    </source>
</evidence>
<evidence type="ECO:0000313" key="2">
    <source>
        <dbReference type="EMBL" id="AZQ50318.1"/>
    </source>
</evidence>
<proteinExistence type="predicted"/>
<protein>
    <recommendedName>
        <fullName evidence="4">Transmembrane protein</fullName>
    </recommendedName>
</protein>
<feature type="transmembrane region" description="Helical" evidence="1">
    <location>
        <begin position="208"/>
        <end position="225"/>
    </location>
</feature>
<dbReference type="EMBL" id="CP034545">
    <property type="protein sequence ID" value="AZQ50318.1"/>
    <property type="molecule type" value="Genomic_DNA"/>
</dbReference>
<feature type="transmembrane region" description="Helical" evidence="1">
    <location>
        <begin position="353"/>
        <end position="371"/>
    </location>
</feature>
<feature type="transmembrane region" description="Helical" evidence="1">
    <location>
        <begin position="292"/>
        <end position="313"/>
    </location>
</feature>
<name>A0A3Q9F5C2_9BURK</name>
<feature type="transmembrane region" description="Helical" evidence="1">
    <location>
        <begin position="378"/>
        <end position="398"/>
    </location>
</feature>
<sequence>MLSSKKFSRISLVLVILFVALALKGVRPGIVGDGLEYTLMSHALLDHGAPNITSGDFSAVQSYTGDAGTNVPGIASRSTVSSSPPFYKDGSGRYYSYHFWLYSVFVAPFYFLVRLLGFATPWAFVALNLISALVASGVICAWRGAEREQRLLLLTLFWSCGTIPYIGWTHPEVFCASLLVIAIVMALSRKYVISAFVAAIAAQQNPPILFLVALVLILDFCANFIKTKSIVPTFGKFVGWLACVAMGSLSIAFFFIHFKTGSLIAHSGFAKSELISLGRLWSFYFDLNQGTIVLLWPLLVIVPAFLICGFVGAGLGAFNLGISACLVCVSLLLAVPSLSAVNFNSGASFILRYAYWASIPLLFAVAVLYAGDARSRMVVYLGVVVFSLLNVWCYSGSWPNYVYYSPLAKKIMGTFPDAYNPVPEIFVERGQHRDWSMMDRNIYYYADNGVVRKILVNLDYRSVTEFRCSSGVPVQNYVTSTSRAELGWTYFNLKPGCVSFFGDRGIYENPSPVERGTTLSFDSAGKGEVYLGSGWSSAESWGTWSAARESSIVLPLNTADVTELSLNVNAFLNGRHRVQPVDVLMNDVKAGSVVLSAGNDNRFNIRIPEIVLRDLRQSKVLRLNFRFDDPVSPRDLGVGDDERMLVMGLISLTIR</sequence>
<organism evidence="2 3">
    <name type="scientific">Burkholderia cenocepacia</name>
    <dbReference type="NCBI Taxonomy" id="95486"/>
    <lineage>
        <taxon>Bacteria</taxon>
        <taxon>Pseudomonadati</taxon>
        <taxon>Pseudomonadota</taxon>
        <taxon>Betaproteobacteria</taxon>
        <taxon>Burkholderiales</taxon>
        <taxon>Burkholderiaceae</taxon>
        <taxon>Burkholderia</taxon>
        <taxon>Burkholderia cepacia complex</taxon>
    </lineage>
</organism>